<dbReference type="SUPFAM" id="SSF56672">
    <property type="entry name" value="DNA/RNA polymerases"/>
    <property type="match status" value="1"/>
</dbReference>
<sequence length="638" mass="73823">MTKRNAIAKRSNKVVRVLTETANKKVLKRQSLRNNEYYDMQQTLDDLYKASQMNKRFKNLYELIINRENILLAYRNIKKNKGSFTKGINESTIVTIGEKDPNALIDYIRKRLENFIPHKIRRKEIPKANGGIRPLGIPTIEDRIIQQCIKQILEPICEAKFHNHSYGFRPNRGTLHAYSRAVTLANINKLHYVVDIDIKGFFDNVNHGKLLKQMWSMGIQDKKVLSIISKLLKAEIAGVGTPNKGTPQGGILSPLLSNIVLNELDWWISNQWETFETQKNYERKRIIGGKVRLDRSVKYSTLKRATSLKEMFIVRYADDFKIFCRDHKSAFKIFEGVKKWLKERLHLDISKEKSKVINLRKNFSEFLGFKMKVARNKKKHTVKSFMTNKAKKNAISKIKENIKRIKKKSNASEVSKLNATILGLHNFYQQATMVTKDFSEIAFSVKRTLYNSLKKVSSDKGEPSTYYKKHFKDYLGKKKIFVAKVAIFPIDGIKHKSPTNFTQEINNYTVEGRSLIHKKQKSVSEEVVKYLMKNPVINRSIEYNDNRISKYIAQKGVCFITGEALILKNMELHHIVPKAKGGNDKYDNLVFITKEAHKLIHATTEDIINKYLQMLELTKPSLDKVNKLRVKAGNKVLV</sequence>
<keyword evidence="2" id="KW-0695">RNA-directed DNA polymerase</keyword>
<name>A0AAX3X144_9BACI</name>
<evidence type="ECO:0000313" key="2">
    <source>
        <dbReference type="EMBL" id="WHY52417.1"/>
    </source>
</evidence>
<protein>
    <submittedName>
        <fullName evidence="2">Group II intron reverse transcriptase/maturase</fullName>
        <ecNumber evidence="2">2.7.7.49</ecNumber>
    </submittedName>
</protein>
<reference evidence="2" key="1">
    <citation type="submission" date="2023-05" db="EMBL/GenBank/DDBJ databases">
        <title>Comparative genomics of Bacillaceae isolates and their secondary metabolite potential.</title>
        <authorList>
            <person name="Song L."/>
            <person name="Nielsen L.J."/>
            <person name="Mohite O."/>
            <person name="Xu X."/>
            <person name="Weber T."/>
            <person name="Kovacs A.T."/>
        </authorList>
    </citation>
    <scope>NUCLEOTIDE SEQUENCE</scope>
    <source>
        <strain evidence="2">LY1</strain>
    </source>
</reference>
<evidence type="ECO:0000259" key="1">
    <source>
        <dbReference type="PROSITE" id="PS50878"/>
    </source>
</evidence>
<dbReference type="AlphaFoldDB" id="A0AAX3X144"/>
<dbReference type="PROSITE" id="PS50878">
    <property type="entry name" value="RT_POL"/>
    <property type="match status" value="1"/>
</dbReference>
<organism evidence="2 3">
    <name type="scientific">Lysinibacillus pakistanensis</name>
    <dbReference type="NCBI Taxonomy" id="759811"/>
    <lineage>
        <taxon>Bacteria</taxon>
        <taxon>Bacillati</taxon>
        <taxon>Bacillota</taxon>
        <taxon>Bacilli</taxon>
        <taxon>Bacillales</taxon>
        <taxon>Bacillaceae</taxon>
        <taxon>Lysinibacillus</taxon>
    </lineage>
</organism>
<dbReference type="NCBIfam" id="TIGR04416">
    <property type="entry name" value="group_II_RT_mat"/>
    <property type="match status" value="1"/>
</dbReference>
<dbReference type="CDD" id="cd01651">
    <property type="entry name" value="RT_G2_intron"/>
    <property type="match status" value="1"/>
</dbReference>
<proteinExistence type="predicted"/>
<dbReference type="PANTHER" id="PTHR34047">
    <property type="entry name" value="NUCLEAR INTRON MATURASE 1, MITOCHONDRIAL-RELATED"/>
    <property type="match status" value="1"/>
</dbReference>
<dbReference type="CDD" id="cd00085">
    <property type="entry name" value="HNHc"/>
    <property type="match status" value="1"/>
</dbReference>
<dbReference type="RefSeq" id="WP_283870865.1">
    <property type="nucleotide sequence ID" value="NZ_CP126101.1"/>
</dbReference>
<dbReference type="Gene3D" id="1.10.30.50">
    <property type="match status" value="1"/>
</dbReference>
<dbReference type="InterPro" id="IPR030931">
    <property type="entry name" value="Group_II_RT_mat"/>
</dbReference>
<dbReference type="InterPro" id="IPR051083">
    <property type="entry name" value="GrpII_Intron_Splice-Mob/Def"/>
</dbReference>
<accession>A0AAX3X144</accession>
<dbReference type="InterPro" id="IPR043502">
    <property type="entry name" value="DNA/RNA_pol_sf"/>
</dbReference>
<dbReference type="Proteomes" id="UP001178322">
    <property type="component" value="Chromosome"/>
</dbReference>
<dbReference type="SMART" id="SM00507">
    <property type="entry name" value="HNHc"/>
    <property type="match status" value="1"/>
</dbReference>
<dbReference type="EMBL" id="CP126101">
    <property type="protein sequence ID" value="WHY52417.1"/>
    <property type="molecule type" value="Genomic_DNA"/>
</dbReference>
<evidence type="ECO:0000313" key="3">
    <source>
        <dbReference type="Proteomes" id="UP001178322"/>
    </source>
</evidence>
<dbReference type="GO" id="GO:0003964">
    <property type="term" value="F:RNA-directed DNA polymerase activity"/>
    <property type="evidence" value="ECO:0007669"/>
    <property type="project" value="UniProtKB-KW"/>
</dbReference>
<keyword evidence="2" id="KW-0548">Nucleotidyltransferase</keyword>
<dbReference type="EC" id="2.7.7.49" evidence="2"/>
<dbReference type="InterPro" id="IPR000477">
    <property type="entry name" value="RT_dom"/>
</dbReference>
<dbReference type="PANTHER" id="PTHR34047:SF8">
    <property type="entry name" value="PROTEIN YKFC"/>
    <property type="match status" value="1"/>
</dbReference>
<feature type="domain" description="Reverse transcriptase" evidence="1">
    <location>
        <begin position="106"/>
        <end position="371"/>
    </location>
</feature>
<gene>
    <name evidence="2" type="primary">ltrA</name>
    <name evidence="2" type="ORF">QNH24_04050</name>
</gene>
<dbReference type="Pfam" id="PF00078">
    <property type="entry name" value="RVT_1"/>
    <property type="match status" value="1"/>
</dbReference>
<keyword evidence="2" id="KW-0808">Transferase</keyword>
<dbReference type="InterPro" id="IPR003615">
    <property type="entry name" value="HNH_nuc"/>
</dbReference>